<feature type="transmembrane region" description="Helical" evidence="6">
    <location>
        <begin position="111"/>
        <end position="132"/>
    </location>
</feature>
<keyword evidence="5 6" id="KW-0472">Membrane</keyword>
<keyword evidence="3 6" id="KW-0812">Transmembrane</keyword>
<evidence type="ECO:0000256" key="4">
    <source>
        <dbReference type="ARBA" id="ARBA00022989"/>
    </source>
</evidence>
<comment type="caution">
    <text evidence="8">The sequence shown here is derived from an EMBL/GenBank/DDBJ whole genome shotgun (WGS) entry which is preliminary data.</text>
</comment>
<dbReference type="InterPro" id="IPR051542">
    <property type="entry name" value="Hydrogenase_cytochrome"/>
</dbReference>
<keyword evidence="4 6" id="KW-1133">Transmembrane helix</keyword>
<dbReference type="InterPro" id="IPR016174">
    <property type="entry name" value="Di-haem_cyt_TM"/>
</dbReference>
<keyword evidence="9" id="KW-1185">Reference proteome</keyword>
<sequence length="303" mass="32902">MRCGGQSYACRWRASMLAVRMVWRWCGRRSGRVRVRQALCCGLLSRVSERAGCYPLRLLWPLAGFGSDRGEGMSSHIKLWDAPLRVFHWLFGVAVIASMVTGWLGGGLMVWHGRLGLLVLGLLVFRLLWGFVGSTYARWSRILGAACGVKSYLQGNWREAGHNPLGALSVLAMLGLVGFQVVSGLLATDDIAFQGPLFALVSSDTSDWLTGLHRQAKWLLVAVIGLHLAAIAWYTLVRRKSLVRAMIAGRAKREHPGQQDAQGGPLVAAVLVLALAVGTVWGVQSVAGWMAPPPAAPAPTLDW</sequence>
<dbReference type="PANTHER" id="PTHR30485:SF2">
    <property type="entry name" value="BLL0597 PROTEIN"/>
    <property type="match status" value="1"/>
</dbReference>
<evidence type="ECO:0000256" key="3">
    <source>
        <dbReference type="ARBA" id="ARBA00022692"/>
    </source>
</evidence>
<evidence type="ECO:0000256" key="2">
    <source>
        <dbReference type="ARBA" id="ARBA00022475"/>
    </source>
</evidence>
<evidence type="ECO:0000313" key="9">
    <source>
        <dbReference type="Proteomes" id="UP000269134"/>
    </source>
</evidence>
<dbReference type="Gene3D" id="1.20.950.20">
    <property type="entry name" value="Transmembrane di-heme cytochromes, Chain C"/>
    <property type="match status" value="1"/>
</dbReference>
<reference evidence="8 9" key="1">
    <citation type="submission" date="2018-10" db="EMBL/GenBank/DDBJ databases">
        <title>Pseudomonas sp. GL14 genome.</title>
        <authorList>
            <person name="Peng J."/>
            <person name="Liu Z.-P."/>
        </authorList>
    </citation>
    <scope>NUCLEOTIDE SEQUENCE [LARGE SCALE GENOMIC DNA]</scope>
    <source>
        <strain evidence="8 9">GL14</strain>
    </source>
</reference>
<dbReference type="Proteomes" id="UP000269134">
    <property type="component" value="Unassembled WGS sequence"/>
</dbReference>
<dbReference type="PANTHER" id="PTHR30485">
    <property type="entry name" value="NI/FE-HYDROGENASE 1 B-TYPE CYTOCHROME SUBUNIT"/>
    <property type="match status" value="1"/>
</dbReference>
<evidence type="ECO:0000256" key="5">
    <source>
        <dbReference type="ARBA" id="ARBA00023136"/>
    </source>
</evidence>
<dbReference type="EMBL" id="RFFL01000001">
    <property type="protein sequence ID" value="RMI02966.1"/>
    <property type="molecule type" value="Genomic_DNA"/>
</dbReference>
<name>A0ABX9V9R7_9GAMM</name>
<evidence type="ECO:0000259" key="7">
    <source>
        <dbReference type="Pfam" id="PF01292"/>
    </source>
</evidence>
<gene>
    <name evidence="8" type="ORF">EA795_00445</name>
</gene>
<evidence type="ECO:0000313" key="8">
    <source>
        <dbReference type="EMBL" id="RMI02966.1"/>
    </source>
</evidence>
<evidence type="ECO:0000256" key="1">
    <source>
        <dbReference type="ARBA" id="ARBA00004651"/>
    </source>
</evidence>
<feature type="domain" description="Cytochrome b561 bacterial/Ni-hydrogenase" evidence="7">
    <location>
        <begin position="80"/>
        <end position="249"/>
    </location>
</feature>
<dbReference type="SUPFAM" id="SSF81342">
    <property type="entry name" value="Transmembrane di-heme cytochromes"/>
    <property type="match status" value="1"/>
</dbReference>
<comment type="subcellular location">
    <subcellularLocation>
        <location evidence="1">Cell membrane</location>
        <topology evidence="1">Multi-pass membrane protein</topology>
    </subcellularLocation>
</comment>
<feature type="transmembrane region" description="Helical" evidence="6">
    <location>
        <begin position="165"/>
        <end position="187"/>
    </location>
</feature>
<accession>A0ABX9V9R7</accession>
<dbReference type="Pfam" id="PF01292">
    <property type="entry name" value="Ni_hydr_CYTB"/>
    <property type="match status" value="1"/>
</dbReference>
<proteinExistence type="predicted"/>
<keyword evidence="2" id="KW-1003">Cell membrane</keyword>
<dbReference type="InterPro" id="IPR011577">
    <property type="entry name" value="Cyt_b561_bac/Ni-Hgenase"/>
</dbReference>
<feature type="transmembrane region" description="Helical" evidence="6">
    <location>
        <begin position="263"/>
        <end position="283"/>
    </location>
</feature>
<evidence type="ECO:0000256" key="6">
    <source>
        <dbReference type="SAM" id="Phobius"/>
    </source>
</evidence>
<organism evidence="8 9">
    <name type="scientific">Stutzerimonas nitrititolerans</name>
    <dbReference type="NCBI Taxonomy" id="2482751"/>
    <lineage>
        <taxon>Bacteria</taxon>
        <taxon>Pseudomonadati</taxon>
        <taxon>Pseudomonadota</taxon>
        <taxon>Gammaproteobacteria</taxon>
        <taxon>Pseudomonadales</taxon>
        <taxon>Pseudomonadaceae</taxon>
        <taxon>Stutzerimonas</taxon>
    </lineage>
</organism>
<feature type="transmembrane region" description="Helical" evidence="6">
    <location>
        <begin position="218"/>
        <end position="237"/>
    </location>
</feature>
<protein>
    <submittedName>
        <fullName evidence="8">Cytochrome B</fullName>
    </submittedName>
</protein>
<feature type="transmembrane region" description="Helical" evidence="6">
    <location>
        <begin position="86"/>
        <end position="105"/>
    </location>
</feature>